<name>A0AAE0TPJ5_9PEZI</name>
<dbReference type="AlphaFoldDB" id="A0AAE0TPJ5"/>
<gene>
    <name evidence="1" type="ORF">LTR78_009362</name>
</gene>
<keyword evidence="2" id="KW-1185">Reference proteome</keyword>
<organism evidence="1 2">
    <name type="scientific">Recurvomyces mirabilis</name>
    <dbReference type="NCBI Taxonomy" id="574656"/>
    <lineage>
        <taxon>Eukaryota</taxon>
        <taxon>Fungi</taxon>
        <taxon>Dikarya</taxon>
        <taxon>Ascomycota</taxon>
        <taxon>Pezizomycotina</taxon>
        <taxon>Dothideomycetes</taxon>
        <taxon>Dothideomycetidae</taxon>
        <taxon>Mycosphaerellales</taxon>
        <taxon>Teratosphaeriaceae</taxon>
        <taxon>Recurvomyces</taxon>
    </lineage>
</organism>
<sequence length="187" mass="21499">MPDRIDAFVGNDIQYLAYLEKEVTQLRQYIEQKDTTAHNIADRPQSAIAKSVGSQCMQPDGNVNSQTEHQEHLRSGIRFRLCDPSRYERKRRRPTPAQAPPWKNHADKLLQEVPKKSQWDEVMDSDGISEALRSDKAIRPSWSSLRVWLLSTTVFCPNLRFFRLYGLPLAKMGPKTIVSGSYEQPDI</sequence>
<dbReference type="Proteomes" id="UP001274830">
    <property type="component" value="Unassembled WGS sequence"/>
</dbReference>
<comment type="caution">
    <text evidence="1">The sequence shown here is derived from an EMBL/GenBank/DDBJ whole genome shotgun (WGS) entry which is preliminary data.</text>
</comment>
<reference evidence="1" key="1">
    <citation type="submission" date="2023-07" db="EMBL/GenBank/DDBJ databases">
        <title>Black Yeasts Isolated from many extreme environments.</title>
        <authorList>
            <person name="Coleine C."/>
            <person name="Stajich J.E."/>
            <person name="Selbmann L."/>
        </authorList>
    </citation>
    <scope>NUCLEOTIDE SEQUENCE</scope>
    <source>
        <strain evidence="1">CCFEE 5485</strain>
    </source>
</reference>
<dbReference type="EMBL" id="JAUTXT010000051">
    <property type="protein sequence ID" value="KAK3670790.1"/>
    <property type="molecule type" value="Genomic_DNA"/>
</dbReference>
<evidence type="ECO:0000313" key="2">
    <source>
        <dbReference type="Proteomes" id="UP001274830"/>
    </source>
</evidence>
<accession>A0AAE0TPJ5</accession>
<evidence type="ECO:0000313" key="1">
    <source>
        <dbReference type="EMBL" id="KAK3670790.1"/>
    </source>
</evidence>
<protein>
    <submittedName>
        <fullName evidence="1">Uncharacterized protein</fullName>
    </submittedName>
</protein>
<proteinExistence type="predicted"/>